<protein>
    <recommendedName>
        <fullName evidence="6">RING-type domain-containing protein</fullName>
    </recommendedName>
</protein>
<dbReference type="PANTHER" id="PTHR22791">
    <property type="entry name" value="RING-TYPE DOMAIN-CONTAINING PROTEIN"/>
    <property type="match status" value="1"/>
</dbReference>
<comment type="caution">
    <text evidence="7">The sequence shown here is derived from an EMBL/GenBank/DDBJ whole genome shotgun (WGS) entry which is preliminary data.</text>
</comment>
<evidence type="ECO:0000256" key="4">
    <source>
        <dbReference type="PROSITE-ProRule" id="PRU00175"/>
    </source>
</evidence>
<evidence type="ECO:0000259" key="6">
    <source>
        <dbReference type="PROSITE" id="PS50089"/>
    </source>
</evidence>
<dbReference type="InterPro" id="IPR027370">
    <property type="entry name" value="Znf-RING_euk"/>
</dbReference>
<feature type="transmembrane region" description="Helical" evidence="5">
    <location>
        <begin position="189"/>
        <end position="212"/>
    </location>
</feature>
<evidence type="ECO:0000256" key="2">
    <source>
        <dbReference type="ARBA" id="ARBA00022771"/>
    </source>
</evidence>
<dbReference type="Gene3D" id="3.30.40.10">
    <property type="entry name" value="Zinc/RING finger domain, C3HC4 (zinc finger)"/>
    <property type="match status" value="1"/>
</dbReference>
<dbReference type="PANTHER" id="PTHR22791:SF30">
    <property type="entry name" value="RING FINGER PROTEIN 223-LIKE"/>
    <property type="match status" value="1"/>
</dbReference>
<accession>A0AAN8LHE6</accession>
<evidence type="ECO:0000313" key="7">
    <source>
        <dbReference type="EMBL" id="KAK6312718.1"/>
    </source>
</evidence>
<dbReference type="InterPro" id="IPR013083">
    <property type="entry name" value="Znf_RING/FYVE/PHD"/>
</dbReference>
<dbReference type="PROSITE" id="PS00518">
    <property type="entry name" value="ZF_RING_1"/>
    <property type="match status" value="1"/>
</dbReference>
<keyword evidence="5" id="KW-0472">Membrane</keyword>
<feature type="domain" description="RING-type" evidence="6">
    <location>
        <begin position="40"/>
        <end position="87"/>
    </location>
</feature>
<reference evidence="7 8" key="1">
    <citation type="submission" date="2021-04" db="EMBL/GenBank/DDBJ databases">
        <authorList>
            <person name="De Guttry C."/>
            <person name="Zahm M."/>
            <person name="Klopp C."/>
            <person name="Cabau C."/>
            <person name="Louis A."/>
            <person name="Berthelot C."/>
            <person name="Parey E."/>
            <person name="Roest Crollius H."/>
            <person name="Montfort J."/>
            <person name="Robinson-Rechavi M."/>
            <person name="Bucao C."/>
            <person name="Bouchez O."/>
            <person name="Gislard M."/>
            <person name="Lluch J."/>
            <person name="Milhes M."/>
            <person name="Lampietro C."/>
            <person name="Lopez Roques C."/>
            <person name="Donnadieu C."/>
            <person name="Braasch I."/>
            <person name="Desvignes T."/>
            <person name="Postlethwait J."/>
            <person name="Bobe J."/>
            <person name="Wedekind C."/>
            <person name="Guiguen Y."/>
        </authorList>
    </citation>
    <scope>NUCLEOTIDE SEQUENCE [LARGE SCALE GENOMIC DNA]</scope>
    <source>
        <strain evidence="7">Cs_M1</strain>
        <tissue evidence="7">Blood</tissue>
    </source>
</reference>
<sequence>MLRAPLTSHCCPPVPAMDPYQEPDLGFQPPLDEGAPDLECAICFSQFNNVFRTPKMLQCNHTFCLECLARMNVKSAKPDCIQCPLCRGLTPLPDLGLPKLTTDPAVLSYLPAAMQRVYSIRFNRNKGKLQVKRTTDGPPPLNSLRSVSHSLDVGLPSSSGGSGRGDVEAGQGGRLGGLMRLFRRPACRASLLVSAVMMMVLLTCIIIFLLAYKWL</sequence>
<keyword evidence="5" id="KW-0812">Transmembrane</keyword>
<dbReference type="GO" id="GO:0061630">
    <property type="term" value="F:ubiquitin protein ligase activity"/>
    <property type="evidence" value="ECO:0007669"/>
    <property type="project" value="TreeGrafter"/>
</dbReference>
<proteinExistence type="predicted"/>
<gene>
    <name evidence="7" type="ORF">J4Q44_G00160650</name>
</gene>
<dbReference type="PROSITE" id="PS50089">
    <property type="entry name" value="ZF_RING_2"/>
    <property type="match status" value="1"/>
</dbReference>
<keyword evidence="8" id="KW-1185">Reference proteome</keyword>
<dbReference type="InterPro" id="IPR001841">
    <property type="entry name" value="Znf_RING"/>
</dbReference>
<dbReference type="InterPro" id="IPR017907">
    <property type="entry name" value="Znf_RING_CS"/>
</dbReference>
<dbReference type="SMART" id="SM00184">
    <property type="entry name" value="RING"/>
    <property type="match status" value="1"/>
</dbReference>
<keyword evidence="3" id="KW-0862">Zinc</keyword>
<dbReference type="GO" id="GO:0008270">
    <property type="term" value="F:zinc ion binding"/>
    <property type="evidence" value="ECO:0007669"/>
    <property type="project" value="UniProtKB-KW"/>
</dbReference>
<dbReference type="Pfam" id="PF13445">
    <property type="entry name" value="zf-RING_UBOX"/>
    <property type="match status" value="1"/>
</dbReference>
<dbReference type="EMBL" id="JAGTTL010000014">
    <property type="protein sequence ID" value="KAK6312718.1"/>
    <property type="molecule type" value="Genomic_DNA"/>
</dbReference>
<dbReference type="InterPro" id="IPR051435">
    <property type="entry name" value="RING_finger_E3_ubiq-ligases"/>
</dbReference>
<keyword evidence="2 4" id="KW-0863">Zinc-finger</keyword>
<keyword evidence="1" id="KW-0479">Metal-binding</keyword>
<evidence type="ECO:0000256" key="5">
    <source>
        <dbReference type="SAM" id="Phobius"/>
    </source>
</evidence>
<evidence type="ECO:0000256" key="3">
    <source>
        <dbReference type="ARBA" id="ARBA00022833"/>
    </source>
</evidence>
<name>A0AAN8LHE6_9TELE</name>
<evidence type="ECO:0000313" key="8">
    <source>
        <dbReference type="Proteomes" id="UP001356427"/>
    </source>
</evidence>
<dbReference type="Proteomes" id="UP001356427">
    <property type="component" value="Unassembled WGS sequence"/>
</dbReference>
<dbReference type="AlphaFoldDB" id="A0AAN8LHE6"/>
<dbReference type="SUPFAM" id="SSF57850">
    <property type="entry name" value="RING/U-box"/>
    <property type="match status" value="1"/>
</dbReference>
<evidence type="ECO:0000256" key="1">
    <source>
        <dbReference type="ARBA" id="ARBA00022723"/>
    </source>
</evidence>
<dbReference type="GO" id="GO:0016567">
    <property type="term" value="P:protein ubiquitination"/>
    <property type="evidence" value="ECO:0007669"/>
    <property type="project" value="TreeGrafter"/>
</dbReference>
<organism evidence="7 8">
    <name type="scientific">Coregonus suidteri</name>
    <dbReference type="NCBI Taxonomy" id="861788"/>
    <lineage>
        <taxon>Eukaryota</taxon>
        <taxon>Metazoa</taxon>
        <taxon>Chordata</taxon>
        <taxon>Craniata</taxon>
        <taxon>Vertebrata</taxon>
        <taxon>Euteleostomi</taxon>
        <taxon>Actinopterygii</taxon>
        <taxon>Neopterygii</taxon>
        <taxon>Teleostei</taxon>
        <taxon>Protacanthopterygii</taxon>
        <taxon>Salmoniformes</taxon>
        <taxon>Salmonidae</taxon>
        <taxon>Coregoninae</taxon>
        <taxon>Coregonus</taxon>
    </lineage>
</organism>
<keyword evidence="5" id="KW-1133">Transmembrane helix</keyword>